<accession>A0A7W5DX83</accession>
<evidence type="ECO:0000256" key="1">
    <source>
        <dbReference type="SAM" id="Phobius"/>
    </source>
</evidence>
<keyword evidence="1" id="KW-1133">Transmembrane helix</keyword>
<dbReference type="EMBL" id="JACHXU010000005">
    <property type="protein sequence ID" value="MBB3206219.1"/>
    <property type="molecule type" value="Genomic_DNA"/>
</dbReference>
<dbReference type="Proteomes" id="UP000536179">
    <property type="component" value="Unassembled WGS sequence"/>
</dbReference>
<dbReference type="AlphaFoldDB" id="A0A7W5DX83"/>
<feature type="transmembrane region" description="Helical" evidence="1">
    <location>
        <begin position="217"/>
        <end position="238"/>
    </location>
</feature>
<feature type="transmembrane region" description="Helical" evidence="1">
    <location>
        <begin position="183"/>
        <end position="205"/>
    </location>
</feature>
<keyword evidence="1" id="KW-0812">Transmembrane</keyword>
<feature type="transmembrane region" description="Helical" evidence="1">
    <location>
        <begin position="59"/>
        <end position="79"/>
    </location>
</feature>
<evidence type="ECO:0000313" key="3">
    <source>
        <dbReference type="Proteomes" id="UP000536179"/>
    </source>
</evidence>
<dbReference type="RefSeq" id="WP_184304494.1">
    <property type="nucleotide sequence ID" value="NZ_JACHXU010000005.1"/>
</dbReference>
<organism evidence="2 3">
    <name type="scientific">Aporhodopirellula rubra</name>
    <dbReference type="NCBI Taxonomy" id="980271"/>
    <lineage>
        <taxon>Bacteria</taxon>
        <taxon>Pseudomonadati</taxon>
        <taxon>Planctomycetota</taxon>
        <taxon>Planctomycetia</taxon>
        <taxon>Pirellulales</taxon>
        <taxon>Pirellulaceae</taxon>
        <taxon>Aporhodopirellula</taxon>
    </lineage>
</organism>
<comment type="caution">
    <text evidence="2">The sequence shown here is derived from an EMBL/GenBank/DDBJ whole genome shotgun (WGS) entry which is preliminary data.</text>
</comment>
<feature type="transmembrane region" description="Helical" evidence="1">
    <location>
        <begin position="114"/>
        <end position="133"/>
    </location>
</feature>
<keyword evidence="3" id="KW-1185">Reference proteome</keyword>
<evidence type="ECO:0000313" key="2">
    <source>
        <dbReference type="EMBL" id="MBB3206219.1"/>
    </source>
</evidence>
<protein>
    <submittedName>
        <fullName evidence="2">Uncharacterized protein</fullName>
    </submittedName>
</protein>
<sequence>MSNKINETPFTDATPQLSIRHLMLWMTCAGVLFAGHDAIDLFRYYPEETRGTMRFWRTLYVIPESAAAAGLVVLFSRTIRGVAPLMLHPGYWLVLVHGLIAILGPMATGDLGTIAVSSIASAIYIVALCISRFPTRWTVYFIAATVQWSCNSLSQLAIHEIAHENSGENSWHSFVELLSIERLIGIIWLHQYAITAGCFLLLTAVALDWRAKTSRDWFHTVGVIVVISGSIGVSISTIRFKLDAFGGWFFERWPS</sequence>
<name>A0A7W5DX83_9BACT</name>
<keyword evidence="1" id="KW-0472">Membrane</keyword>
<reference evidence="2 3" key="1">
    <citation type="submission" date="2020-08" db="EMBL/GenBank/DDBJ databases">
        <title>Genomic Encyclopedia of Type Strains, Phase III (KMG-III): the genomes of soil and plant-associated and newly described type strains.</title>
        <authorList>
            <person name="Whitman W."/>
        </authorList>
    </citation>
    <scope>NUCLEOTIDE SEQUENCE [LARGE SCALE GENOMIC DNA]</scope>
    <source>
        <strain evidence="2 3">CECT 8075</strain>
    </source>
</reference>
<proteinExistence type="predicted"/>
<gene>
    <name evidence="2" type="ORF">FHS27_002027</name>
</gene>
<feature type="transmembrane region" description="Helical" evidence="1">
    <location>
        <begin position="91"/>
        <end position="108"/>
    </location>
</feature>
<feature type="transmembrane region" description="Helical" evidence="1">
    <location>
        <begin position="21"/>
        <end position="39"/>
    </location>
</feature>